<dbReference type="Proteomes" id="UP000319263">
    <property type="component" value="Chromosome"/>
</dbReference>
<evidence type="ECO:0000313" key="3">
    <source>
        <dbReference type="Proteomes" id="UP000319263"/>
    </source>
</evidence>
<dbReference type="SUPFAM" id="SSF54593">
    <property type="entry name" value="Glyoxalase/Bleomycin resistance protein/Dihydroxybiphenyl dioxygenase"/>
    <property type="match status" value="1"/>
</dbReference>
<evidence type="ECO:0000313" key="2">
    <source>
        <dbReference type="EMBL" id="QDP97023.1"/>
    </source>
</evidence>
<dbReference type="OrthoDB" id="4548523at2"/>
<dbReference type="InterPro" id="IPR029068">
    <property type="entry name" value="Glyas_Bleomycin-R_OHBP_Dase"/>
</dbReference>
<dbReference type="RefSeq" id="WP_143986984.1">
    <property type="nucleotide sequence ID" value="NZ_CP041692.1"/>
</dbReference>
<name>A0A516Q0R2_9ACTN</name>
<dbReference type="InterPro" id="IPR004360">
    <property type="entry name" value="Glyas_Fos-R_dOase_dom"/>
</dbReference>
<proteinExistence type="predicted"/>
<dbReference type="PROSITE" id="PS51819">
    <property type="entry name" value="VOC"/>
    <property type="match status" value="1"/>
</dbReference>
<dbReference type="AlphaFoldDB" id="A0A516Q0R2"/>
<dbReference type="Pfam" id="PF00903">
    <property type="entry name" value="Glyoxalase"/>
    <property type="match status" value="1"/>
</dbReference>
<reference evidence="2 3" key="1">
    <citation type="submission" date="2019-07" db="EMBL/GenBank/DDBJ databases">
        <title>Microlunatus dokdonensis sp. nov. isolated from the rhizospheric soil of the wild plant Elymus tsukushiensis.</title>
        <authorList>
            <person name="Ghim S.-Y."/>
            <person name="Hwang Y.-J."/>
            <person name="Son J.-S."/>
            <person name="Shin J.-H."/>
        </authorList>
    </citation>
    <scope>NUCLEOTIDE SEQUENCE [LARGE SCALE GENOMIC DNA]</scope>
    <source>
        <strain evidence="2 3">KUDC0627</strain>
    </source>
</reference>
<keyword evidence="3" id="KW-1185">Reference proteome</keyword>
<dbReference type="InterPro" id="IPR037523">
    <property type="entry name" value="VOC_core"/>
</dbReference>
<organism evidence="2 3">
    <name type="scientific">Microlunatus elymi</name>
    <dbReference type="NCBI Taxonomy" id="2596828"/>
    <lineage>
        <taxon>Bacteria</taxon>
        <taxon>Bacillati</taxon>
        <taxon>Actinomycetota</taxon>
        <taxon>Actinomycetes</taxon>
        <taxon>Propionibacteriales</taxon>
        <taxon>Propionibacteriaceae</taxon>
        <taxon>Microlunatus</taxon>
    </lineage>
</organism>
<dbReference type="Gene3D" id="3.10.180.10">
    <property type="entry name" value="2,3-Dihydroxybiphenyl 1,2-Dioxygenase, domain 1"/>
    <property type="match status" value="1"/>
</dbReference>
<dbReference type="EMBL" id="CP041692">
    <property type="protein sequence ID" value="QDP97023.1"/>
    <property type="molecule type" value="Genomic_DNA"/>
</dbReference>
<evidence type="ECO:0000259" key="1">
    <source>
        <dbReference type="PROSITE" id="PS51819"/>
    </source>
</evidence>
<dbReference type="KEGG" id="mik:FOE78_14795"/>
<sequence>MEILQIAQRVTDLDRAAAWYAEFLRAEPVGRFDPPGLVFFKVGSVRLLLEQGSSSSMIYFRVDDVRSLVADARERGVRIDTEPHVIFRHEDDALGPANTQEWMAFVRDSEDNLVGLVSHQPAEEL</sequence>
<gene>
    <name evidence="2" type="ORF">FOE78_14795</name>
</gene>
<feature type="domain" description="VOC" evidence="1">
    <location>
        <begin position="2"/>
        <end position="119"/>
    </location>
</feature>
<protein>
    <submittedName>
        <fullName evidence="2">Methylmalonyl-CoA epimerase</fullName>
    </submittedName>
</protein>
<accession>A0A516Q0R2</accession>